<accession>A0A2V4MSC7</accession>
<dbReference type="Pfam" id="PF01370">
    <property type="entry name" value="Epimerase"/>
    <property type="match status" value="1"/>
</dbReference>
<dbReference type="Gene3D" id="3.40.50.720">
    <property type="entry name" value="NAD(P)-binding Rossmann-like Domain"/>
    <property type="match status" value="1"/>
</dbReference>
<comment type="caution">
    <text evidence="3">The sequence shown here is derived from an EMBL/GenBank/DDBJ whole genome shotgun (WGS) entry which is preliminary data.</text>
</comment>
<dbReference type="PANTHER" id="PTHR48079:SF6">
    <property type="entry name" value="NAD(P)-BINDING DOMAIN-CONTAINING PROTEIN-RELATED"/>
    <property type="match status" value="1"/>
</dbReference>
<feature type="region of interest" description="Disordered" evidence="1">
    <location>
        <begin position="269"/>
        <end position="290"/>
    </location>
</feature>
<evidence type="ECO:0000313" key="3">
    <source>
        <dbReference type="EMBL" id="PYC64777.1"/>
    </source>
</evidence>
<feature type="domain" description="NAD-dependent epimerase/dehydratase" evidence="2">
    <location>
        <begin position="3"/>
        <end position="220"/>
    </location>
</feature>
<organism evidence="3 4">
    <name type="scientific">Streptomyces tateyamensis</name>
    <dbReference type="NCBI Taxonomy" id="565073"/>
    <lineage>
        <taxon>Bacteria</taxon>
        <taxon>Bacillati</taxon>
        <taxon>Actinomycetota</taxon>
        <taxon>Actinomycetes</taxon>
        <taxon>Kitasatosporales</taxon>
        <taxon>Streptomycetaceae</taxon>
        <taxon>Streptomyces</taxon>
    </lineage>
</organism>
<protein>
    <submittedName>
        <fullName evidence="3">dTDP-glucose 4,6-dehydratase</fullName>
    </submittedName>
</protein>
<dbReference type="InterPro" id="IPR051783">
    <property type="entry name" value="NAD(P)-dependent_oxidoreduct"/>
</dbReference>
<sequence length="290" mass="29077">MRIFVAGATGVVGRQLVPMLLAAGHQVTGSSRTAAGAARVAALGGTGAQADALDPAGLRAAVLAAEPEVVVHQLTDLSGADGAANGRLRREGTRNLVAAAKEAGVARFVAQSICWAYAPGAEPASELVELDPSEQQPRARTVAAVRALEESAAELPGAVVLRYGLLYGPGTWYAPGGAVAAALGGGRAAPFLGSTEADGAVSSFVHTADAAGAVLAALDWPGGPVNIVDDEPAAARDWLPVLAAALGVPAPVPAPSAERPGWARGASNALARGRGWRPGRASWRTGFAQQ</sequence>
<dbReference type="InterPro" id="IPR036291">
    <property type="entry name" value="NAD(P)-bd_dom_sf"/>
</dbReference>
<dbReference type="EMBL" id="PYBW01000223">
    <property type="protein sequence ID" value="PYC64777.1"/>
    <property type="molecule type" value="Genomic_DNA"/>
</dbReference>
<dbReference type="OrthoDB" id="9787292at2"/>
<dbReference type="SUPFAM" id="SSF51735">
    <property type="entry name" value="NAD(P)-binding Rossmann-fold domains"/>
    <property type="match status" value="1"/>
</dbReference>
<proteinExistence type="predicted"/>
<reference evidence="3 4" key="1">
    <citation type="submission" date="2018-03" db="EMBL/GenBank/DDBJ databases">
        <title>Bioinformatic expansion and discovery of thiopeptide antibiotics.</title>
        <authorList>
            <person name="Schwalen C.J."/>
            <person name="Hudson G.A."/>
            <person name="Mitchell D.A."/>
        </authorList>
    </citation>
    <scope>NUCLEOTIDE SEQUENCE [LARGE SCALE GENOMIC DNA]</scope>
    <source>
        <strain evidence="3 4">ATCC 21389</strain>
    </source>
</reference>
<dbReference type="GO" id="GO:0005737">
    <property type="term" value="C:cytoplasm"/>
    <property type="evidence" value="ECO:0007669"/>
    <property type="project" value="TreeGrafter"/>
</dbReference>
<name>A0A2V4MSC7_9ACTN</name>
<dbReference type="InterPro" id="IPR001509">
    <property type="entry name" value="Epimerase_deHydtase"/>
</dbReference>
<keyword evidence="4" id="KW-1185">Reference proteome</keyword>
<dbReference type="AlphaFoldDB" id="A0A2V4MSC7"/>
<dbReference type="RefSeq" id="WP_110673570.1">
    <property type="nucleotide sequence ID" value="NZ_PYBW01000223.1"/>
</dbReference>
<evidence type="ECO:0000313" key="4">
    <source>
        <dbReference type="Proteomes" id="UP000248039"/>
    </source>
</evidence>
<dbReference type="PANTHER" id="PTHR48079">
    <property type="entry name" value="PROTEIN YEEZ"/>
    <property type="match status" value="1"/>
</dbReference>
<dbReference type="Proteomes" id="UP000248039">
    <property type="component" value="Unassembled WGS sequence"/>
</dbReference>
<evidence type="ECO:0000259" key="2">
    <source>
        <dbReference type="Pfam" id="PF01370"/>
    </source>
</evidence>
<evidence type="ECO:0000256" key="1">
    <source>
        <dbReference type="SAM" id="MobiDB-lite"/>
    </source>
</evidence>
<gene>
    <name evidence="3" type="ORF">C7C46_32850</name>
</gene>
<dbReference type="GO" id="GO:0004029">
    <property type="term" value="F:aldehyde dehydrogenase (NAD+) activity"/>
    <property type="evidence" value="ECO:0007669"/>
    <property type="project" value="TreeGrafter"/>
</dbReference>